<protein>
    <recommendedName>
        <fullName evidence="2">Septum formation-related domain-containing protein</fullName>
    </recommendedName>
</protein>
<keyword evidence="4" id="KW-1185">Reference proteome</keyword>
<organism evidence="3 4">
    <name type="scientific">Gleimia coleocanis DSM 15436</name>
    <dbReference type="NCBI Taxonomy" id="525245"/>
    <lineage>
        <taxon>Bacteria</taxon>
        <taxon>Bacillati</taxon>
        <taxon>Actinomycetota</taxon>
        <taxon>Actinomycetes</taxon>
        <taxon>Actinomycetales</taxon>
        <taxon>Actinomycetaceae</taxon>
        <taxon>Gleimia</taxon>
    </lineage>
</organism>
<feature type="chain" id="PRO_5002902189" description="Septum formation-related domain-containing protein" evidence="1">
    <location>
        <begin position="26"/>
        <end position="147"/>
    </location>
</feature>
<dbReference type="STRING" id="525245.HMPREF0044_0338"/>
<dbReference type="HOGENOM" id="CLU_070743_2_1_11"/>
<keyword evidence="1" id="KW-0732">Signal</keyword>
<evidence type="ECO:0000313" key="4">
    <source>
        <dbReference type="Proteomes" id="UP000010301"/>
    </source>
</evidence>
<dbReference type="OrthoDB" id="3628931at2"/>
<dbReference type="PROSITE" id="PS51257">
    <property type="entry name" value="PROKAR_LIPOPROTEIN"/>
    <property type="match status" value="1"/>
</dbReference>
<dbReference type="Proteomes" id="UP000010301">
    <property type="component" value="Unassembled WGS sequence"/>
</dbReference>
<dbReference type="RefSeq" id="WP_006547335.1">
    <property type="nucleotide sequence ID" value="NZ_DS999545.1"/>
</dbReference>
<sequence length="147" mass="16150">MQLKTTQVLSLLIVASFALSSCADAVVELDQGDCLDLAEGMLTNGQFEYEGLSAISCSQPHNAEVVGVLRLPEKDFPGMETLTVRAEEFCPTAFANYIGKEAKDSILDLVPLSPTEESWTRANDRTIICLAISQHEKIPKTFKNSRR</sequence>
<comment type="caution">
    <text evidence="3">The sequence shown here is derived from an EMBL/GenBank/DDBJ whole genome shotgun (WGS) entry which is preliminary data.</text>
</comment>
<dbReference type="eggNOG" id="ENOG5033A46">
    <property type="taxonomic scope" value="Bacteria"/>
</dbReference>
<reference evidence="3 4" key="1">
    <citation type="submission" date="2009-01" db="EMBL/GenBank/DDBJ databases">
        <authorList>
            <person name="Qin X."/>
            <person name="Bachman B."/>
            <person name="Battles P."/>
            <person name="Bell A."/>
            <person name="Bess C."/>
            <person name="Bickham C."/>
            <person name="Chaboub L."/>
            <person name="Chen D."/>
            <person name="Coyle M."/>
            <person name="Deiros D.R."/>
            <person name="Dinh H."/>
            <person name="Forbes L."/>
            <person name="Fowler G."/>
            <person name="Francisco L."/>
            <person name="Fu Q."/>
            <person name="Gubbala S."/>
            <person name="Hale W."/>
            <person name="Han Y."/>
            <person name="Hemphill L."/>
            <person name="Highlander S.K."/>
            <person name="Hirani K."/>
            <person name="Hogues M."/>
            <person name="Jackson L."/>
            <person name="Jakkamsetti A."/>
            <person name="Javaid M."/>
            <person name="Jiang H."/>
            <person name="Korchina V."/>
            <person name="Kovar C."/>
            <person name="Lara F."/>
            <person name="Lee S."/>
            <person name="Mata R."/>
            <person name="Mathew T."/>
            <person name="Moen C."/>
            <person name="Morales K."/>
            <person name="Munidasa M."/>
            <person name="Nazareth L."/>
            <person name="Ngo R."/>
            <person name="Nguyen L."/>
            <person name="Okwuonu G."/>
            <person name="Ongeri F."/>
            <person name="Patil S."/>
            <person name="Petrosino J."/>
            <person name="Pham C."/>
            <person name="Pham P."/>
            <person name="Pu L.-L."/>
            <person name="Puazo M."/>
            <person name="Raj R."/>
            <person name="Reid J."/>
            <person name="Rouhana J."/>
            <person name="Saada N."/>
            <person name="Shang Y."/>
            <person name="Simmons D."/>
            <person name="Thornton R."/>
            <person name="Warren J."/>
            <person name="Weissenberger G."/>
            <person name="Zhang J."/>
            <person name="Zhang L."/>
            <person name="Zhou C."/>
            <person name="Zhu D."/>
            <person name="Muzny D."/>
            <person name="Worley K."/>
            <person name="Gibbs R."/>
        </authorList>
    </citation>
    <scope>NUCLEOTIDE SEQUENCE [LARGE SCALE GENOMIC DNA]</scope>
    <source>
        <strain evidence="3 4">DSM 15436</strain>
    </source>
</reference>
<dbReference type="Pfam" id="PF13845">
    <property type="entry name" value="Septum_form"/>
    <property type="match status" value="1"/>
</dbReference>
<dbReference type="InterPro" id="IPR026004">
    <property type="entry name" value="Septum_form"/>
</dbReference>
<dbReference type="EMBL" id="ACFG01000004">
    <property type="protein sequence ID" value="EEH64601.1"/>
    <property type="molecule type" value="Genomic_DNA"/>
</dbReference>
<dbReference type="AlphaFoldDB" id="C0VYU8"/>
<evidence type="ECO:0000256" key="1">
    <source>
        <dbReference type="SAM" id="SignalP"/>
    </source>
</evidence>
<feature type="signal peptide" evidence="1">
    <location>
        <begin position="1"/>
        <end position="25"/>
    </location>
</feature>
<evidence type="ECO:0000259" key="2">
    <source>
        <dbReference type="Pfam" id="PF13845"/>
    </source>
</evidence>
<feature type="domain" description="Septum formation-related" evidence="2">
    <location>
        <begin position="32"/>
        <end position="121"/>
    </location>
</feature>
<accession>C0VYU8</accession>
<proteinExistence type="predicted"/>
<name>C0VYU8_9ACTO</name>
<evidence type="ECO:0000313" key="3">
    <source>
        <dbReference type="EMBL" id="EEH64601.1"/>
    </source>
</evidence>
<gene>
    <name evidence="3" type="ORF">HMPREF0044_0338</name>
</gene>